<dbReference type="GeneTree" id="ENSGT00940000163737"/>
<name>W5MP75_LEPOC</name>
<dbReference type="Proteomes" id="UP000018468">
    <property type="component" value="Unassembled WGS sequence"/>
</dbReference>
<dbReference type="PANTHER" id="PTHR31635:SF196">
    <property type="entry name" value="REVERSE TRANSCRIPTASE DOMAIN-CONTAINING PROTEIN-RELATED"/>
    <property type="match status" value="1"/>
</dbReference>
<proteinExistence type="predicted"/>
<evidence type="ECO:0000313" key="3">
    <source>
        <dbReference type="Proteomes" id="UP000018468"/>
    </source>
</evidence>
<dbReference type="SUPFAM" id="SSF56219">
    <property type="entry name" value="DNase I-like"/>
    <property type="match status" value="1"/>
</dbReference>
<protein>
    <recommendedName>
        <fullName evidence="4">Reverse transcriptase domain-containing protein</fullName>
    </recommendedName>
</protein>
<organism evidence="2 3">
    <name type="scientific">Lepisosteus oculatus</name>
    <name type="common">Spotted gar</name>
    <dbReference type="NCBI Taxonomy" id="7918"/>
    <lineage>
        <taxon>Eukaryota</taxon>
        <taxon>Metazoa</taxon>
        <taxon>Chordata</taxon>
        <taxon>Craniata</taxon>
        <taxon>Vertebrata</taxon>
        <taxon>Euteleostomi</taxon>
        <taxon>Actinopterygii</taxon>
        <taxon>Neopterygii</taxon>
        <taxon>Holostei</taxon>
        <taxon>Semionotiformes</taxon>
        <taxon>Lepisosteidae</taxon>
        <taxon>Lepisosteus</taxon>
    </lineage>
</organism>
<keyword evidence="1" id="KW-1133">Transmembrane helix</keyword>
<dbReference type="HOGENOM" id="CLU_000680_1_3_1"/>
<dbReference type="Gene3D" id="3.60.10.10">
    <property type="entry name" value="Endonuclease/exonuclease/phosphatase"/>
    <property type="match status" value="1"/>
</dbReference>
<reference evidence="2" key="2">
    <citation type="submission" date="2025-08" db="UniProtKB">
        <authorList>
            <consortium name="Ensembl"/>
        </authorList>
    </citation>
    <scope>IDENTIFICATION</scope>
</reference>
<reference evidence="2" key="3">
    <citation type="submission" date="2025-09" db="UniProtKB">
        <authorList>
            <consortium name="Ensembl"/>
        </authorList>
    </citation>
    <scope>IDENTIFICATION</scope>
</reference>
<dbReference type="AlphaFoldDB" id="W5MP75"/>
<accession>W5MP75</accession>
<evidence type="ECO:0000313" key="2">
    <source>
        <dbReference type="Ensembl" id="ENSLOCP00000010184.1"/>
    </source>
</evidence>
<keyword evidence="1" id="KW-0812">Transmembrane</keyword>
<evidence type="ECO:0000256" key="1">
    <source>
        <dbReference type="SAM" id="Phobius"/>
    </source>
</evidence>
<keyword evidence="1" id="KW-0472">Membrane</keyword>
<reference evidence="3" key="1">
    <citation type="submission" date="2011-12" db="EMBL/GenBank/DDBJ databases">
        <title>The Draft Genome of Lepisosteus oculatus.</title>
        <authorList>
            <consortium name="The Broad Institute Genome Assembly &amp; Analysis Group"/>
            <consortium name="Computational R&amp;D Group"/>
            <consortium name="and Sequencing Platform"/>
            <person name="Di Palma F."/>
            <person name="Alfoldi J."/>
            <person name="Johnson J."/>
            <person name="Berlin A."/>
            <person name="Gnerre S."/>
            <person name="Jaffe D."/>
            <person name="MacCallum I."/>
            <person name="Young S."/>
            <person name="Walker B.J."/>
            <person name="Lander E.S."/>
            <person name="Lindblad-Toh K."/>
        </authorList>
    </citation>
    <scope>NUCLEOTIDE SEQUENCE [LARGE SCALE GENOMIC DNA]</scope>
</reference>
<feature type="transmembrane region" description="Helical" evidence="1">
    <location>
        <begin position="688"/>
        <end position="710"/>
    </location>
</feature>
<feature type="transmembrane region" description="Helical" evidence="1">
    <location>
        <begin position="468"/>
        <end position="489"/>
    </location>
</feature>
<dbReference type="PANTHER" id="PTHR31635">
    <property type="entry name" value="REVERSE TRANSCRIPTASE DOMAIN-CONTAINING PROTEIN-RELATED"/>
    <property type="match status" value="1"/>
</dbReference>
<keyword evidence="3" id="KW-1185">Reference proteome</keyword>
<dbReference type="InterPro" id="IPR036691">
    <property type="entry name" value="Endo/exonu/phosph_ase_sf"/>
</dbReference>
<dbReference type="Ensembl" id="ENSLOCT00000010196.1">
    <property type="protein sequence ID" value="ENSLOCP00000010184.1"/>
    <property type="gene ID" value="ENSLOCG00000008361.1"/>
</dbReference>
<evidence type="ECO:0008006" key="4">
    <source>
        <dbReference type="Google" id="ProtNLM"/>
    </source>
</evidence>
<sequence length="731" mass="84013">LSVDLSFGKCNFRVVRVCAPAVGSMRADFFKELFPLCATNRFLVIGGDFDVDLINKEEAGAKQLRTLLTCFNLVDSAVRFQAKGVVPTWRNTAAVAKRLEYVFVSREVAVGGVTTHPACLSDHDIVEVDLSLARGMYGKGVWRMNVEVLEEREYVDRMSLNLNRWREERQQRVSTLDWWEQIKRKIKRETRLYCLERQKKVRREGRLLQEGLNKLYALLNEEVPVDMTEVAASKRKKQIRKHHERRAREFLFRARVEFLDHYETCSKYFFNRIRKRQEKRVFHSILATSGKQVTDQDGMLREAARFYEELFAEKVCEREAAEEVLQTLQATLTEEERDNLGKPFELSELEAAMKSLKKGKVPGVDGIPVEFYRTFWPILGPFLLEVMGEIFSKKSMGKSMREGILTLVFKKGDRTELKNWRPLTLLCVDYKIIAKLLVHRLSRVMTNVIGRDQTCGVKGRSGRWTLQLLYVVLFLILEAGVAFVCVCVHPRRQAPFVSRAFSLQKTARGLTAAGGLVKGQQPLYSSIGGRTKVALDLEGSLTVTKDLLQPMLMEVFDLVCKDQTCSVKGQSHTVLKGVPGPRKVQFEFYGFCLSVILYFSNKEDLQGALNYLAVFAKASGAKLNRGKSQIKFFGRWRDRQDCVGGLQVCRDRLKILGIHFKEEDAANYNWLEKLEKARMRLGRWKHRGLTHVGKALIIKIEVLALLGYLASVYPMPLRLNRYLTREVFWFI</sequence>